<name>A0A6C0QR77_9BACL</name>
<dbReference type="CDD" id="cd11029">
    <property type="entry name" value="CYP107-like"/>
    <property type="match status" value="1"/>
</dbReference>
<reference evidence="8 9" key="1">
    <citation type="journal article" date="2020" name="Int. J. Med. Microbiol.">
        <title>Discovery of Paenibacillus larvae ERIC V: Phenotypic and genomic comparison to genotypes ERIC I-IV reveal different inventories of virulence factors which correlate with epidemiological prevalences of American Foulbrood.</title>
        <authorList>
            <person name="Beims H."/>
            <person name="Bunk B."/>
            <person name="Erler S."/>
            <person name="Mohr K.I."/>
            <person name="Sproer C."/>
            <person name="Pradella S."/>
            <person name="Gunther G."/>
            <person name="Rohde M."/>
            <person name="von der Ohe W."/>
            <person name="Steinert M."/>
        </authorList>
    </citation>
    <scope>NUCLEOTIDE SEQUENCE [LARGE SCALE GENOMIC DNA]</scope>
    <source>
        <strain evidence="8">Eric_V</strain>
    </source>
</reference>
<keyword evidence="6 7" id="KW-0503">Monooxygenase</keyword>
<keyword evidence="3 7" id="KW-0479">Metal-binding</keyword>
<keyword evidence="4 7" id="KW-0560">Oxidoreductase</keyword>
<evidence type="ECO:0000256" key="5">
    <source>
        <dbReference type="ARBA" id="ARBA00023004"/>
    </source>
</evidence>
<dbReference type="Pfam" id="PF00067">
    <property type="entry name" value="p450"/>
    <property type="match status" value="2"/>
</dbReference>
<dbReference type="PANTHER" id="PTHR46696">
    <property type="entry name" value="P450, PUTATIVE (EUROFUNG)-RELATED"/>
    <property type="match status" value="1"/>
</dbReference>
<sequence length="428" mass="49180">MTHLIRDTGHSPFFNIFEGGKQLWRQILLFCLLTLSHPILKNQAYALYEKLRENDPIHKITLPNGKTGWVVTRYKDAAATLKKERLTKNLFQFMHSEDVGLPQKQMNLMFKHMLNTDQPDHTRLRSLVQKAFTPRMIEKLNGRVQEISDSLIDKVESREDMELIQDYAYPLPIIVICEMLGLPSEERDQFRKWSNALVSSMNVPKKYKQIVPDTIAFTNYIKSLIERRRQDPKEDLLSLLTQAESENGKLSEMELVSMIFLLIIAGHETTVNLIGNGTFTLLQHPEQLEELRRTPSLIGSAIEELLRFMGPVEFATNRWAGEGFEWEGKAISKGDIVLVGLASANRDPESFKHPERLDLTRENNNHLAFGMGIHHCLGAPLARMEGRIAINTLLRRLPNLKLAVSPDCLKWQPSYLMRGFDALPLRFR</sequence>
<dbReference type="EC" id="1.14.-.-" evidence="8"/>
<evidence type="ECO:0000256" key="3">
    <source>
        <dbReference type="ARBA" id="ARBA00022723"/>
    </source>
</evidence>
<dbReference type="FunFam" id="1.10.630.10:FF:000018">
    <property type="entry name" value="Cytochrome P450 monooxygenase"/>
    <property type="match status" value="1"/>
</dbReference>
<evidence type="ECO:0000256" key="6">
    <source>
        <dbReference type="ARBA" id="ARBA00023033"/>
    </source>
</evidence>
<dbReference type="InterPro" id="IPR001128">
    <property type="entry name" value="Cyt_P450"/>
</dbReference>
<dbReference type="Gene3D" id="1.10.630.10">
    <property type="entry name" value="Cytochrome P450"/>
    <property type="match status" value="1"/>
</dbReference>
<comment type="similarity">
    <text evidence="1 7">Belongs to the cytochrome P450 family.</text>
</comment>
<evidence type="ECO:0000256" key="4">
    <source>
        <dbReference type="ARBA" id="ARBA00023002"/>
    </source>
</evidence>
<dbReference type="SUPFAM" id="SSF48264">
    <property type="entry name" value="Cytochrome P450"/>
    <property type="match status" value="1"/>
</dbReference>
<proteinExistence type="inferred from homology"/>
<dbReference type="GO" id="GO:0004497">
    <property type="term" value="F:monooxygenase activity"/>
    <property type="evidence" value="ECO:0007669"/>
    <property type="project" value="UniProtKB-KW"/>
</dbReference>
<dbReference type="PANTHER" id="PTHR46696:SF1">
    <property type="entry name" value="CYTOCHROME P450 YJIB-RELATED"/>
    <property type="match status" value="1"/>
</dbReference>
<evidence type="ECO:0000256" key="7">
    <source>
        <dbReference type="RuleBase" id="RU000461"/>
    </source>
</evidence>
<organism evidence="8 9">
    <name type="scientific">Paenibacillus larvae subsp. larvae</name>
    <dbReference type="NCBI Taxonomy" id="147375"/>
    <lineage>
        <taxon>Bacteria</taxon>
        <taxon>Bacillati</taxon>
        <taxon>Bacillota</taxon>
        <taxon>Bacilli</taxon>
        <taxon>Bacillales</taxon>
        <taxon>Paenibacillaceae</taxon>
        <taxon>Paenibacillus</taxon>
    </lineage>
</organism>
<accession>A0A6C0QR77</accession>
<gene>
    <name evidence="8" type="primary">cypA_1</name>
    <name evidence="8" type="ORF">ERICV_01940</name>
</gene>
<dbReference type="AlphaFoldDB" id="A0A6C0QR77"/>
<keyword evidence="5 7" id="KW-0408">Iron</keyword>
<evidence type="ECO:0000256" key="1">
    <source>
        <dbReference type="ARBA" id="ARBA00010617"/>
    </source>
</evidence>
<dbReference type="GO" id="GO:0005506">
    <property type="term" value="F:iron ion binding"/>
    <property type="evidence" value="ECO:0007669"/>
    <property type="project" value="InterPro"/>
</dbReference>
<dbReference type="PROSITE" id="PS00086">
    <property type="entry name" value="CYTOCHROME_P450"/>
    <property type="match status" value="1"/>
</dbReference>
<evidence type="ECO:0000256" key="2">
    <source>
        <dbReference type="ARBA" id="ARBA00022617"/>
    </source>
</evidence>
<dbReference type="InterPro" id="IPR017972">
    <property type="entry name" value="Cyt_P450_CS"/>
</dbReference>
<dbReference type="InterPro" id="IPR036396">
    <property type="entry name" value="Cyt_P450_sf"/>
</dbReference>
<dbReference type="EMBL" id="CP019717">
    <property type="protein sequence ID" value="QHZ51090.1"/>
    <property type="molecule type" value="Genomic_DNA"/>
</dbReference>
<evidence type="ECO:0000313" key="9">
    <source>
        <dbReference type="Proteomes" id="UP000464330"/>
    </source>
</evidence>
<dbReference type="Proteomes" id="UP000464330">
    <property type="component" value="Chromosome"/>
</dbReference>
<protein>
    <submittedName>
        <fullName evidence="8">Cytochrome P450</fullName>
        <ecNumber evidence="8">1.14.-.-</ecNumber>
    </submittedName>
</protein>
<dbReference type="GO" id="GO:0016705">
    <property type="term" value="F:oxidoreductase activity, acting on paired donors, with incorporation or reduction of molecular oxygen"/>
    <property type="evidence" value="ECO:0007669"/>
    <property type="project" value="InterPro"/>
</dbReference>
<evidence type="ECO:0000313" key="8">
    <source>
        <dbReference type="EMBL" id="QHZ51090.1"/>
    </source>
</evidence>
<dbReference type="InterPro" id="IPR002397">
    <property type="entry name" value="Cyt_P450_B"/>
</dbReference>
<keyword evidence="2 7" id="KW-0349">Heme</keyword>
<dbReference type="GO" id="GO:0020037">
    <property type="term" value="F:heme binding"/>
    <property type="evidence" value="ECO:0007669"/>
    <property type="project" value="InterPro"/>
</dbReference>
<dbReference type="PRINTS" id="PR00359">
    <property type="entry name" value="BP450"/>
</dbReference>